<dbReference type="AlphaFoldDB" id="A0A7X2TG89"/>
<dbReference type="PROSITE" id="PS50977">
    <property type="entry name" value="HTH_TETR_2"/>
    <property type="match status" value="1"/>
</dbReference>
<dbReference type="GO" id="GO:0000976">
    <property type="term" value="F:transcription cis-regulatory region binding"/>
    <property type="evidence" value="ECO:0007669"/>
    <property type="project" value="TreeGrafter"/>
</dbReference>
<keyword evidence="1" id="KW-0805">Transcription regulation</keyword>
<organism evidence="6 7">
    <name type="scientific">Stecheria intestinalis</name>
    <dbReference type="NCBI Taxonomy" id="2606630"/>
    <lineage>
        <taxon>Bacteria</taxon>
        <taxon>Bacillati</taxon>
        <taxon>Bacillota</taxon>
        <taxon>Erysipelotrichia</taxon>
        <taxon>Erysipelotrichales</taxon>
        <taxon>Erysipelotrichaceae</taxon>
        <taxon>Stecheria</taxon>
    </lineage>
</organism>
<evidence type="ECO:0000256" key="3">
    <source>
        <dbReference type="ARBA" id="ARBA00023163"/>
    </source>
</evidence>
<dbReference type="PANTHER" id="PTHR30055">
    <property type="entry name" value="HTH-TYPE TRANSCRIPTIONAL REGULATOR RUTR"/>
    <property type="match status" value="1"/>
</dbReference>
<dbReference type="InterPro" id="IPR001647">
    <property type="entry name" value="HTH_TetR"/>
</dbReference>
<evidence type="ECO:0000256" key="1">
    <source>
        <dbReference type="ARBA" id="ARBA00023015"/>
    </source>
</evidence>
<keyword evidence="3" id="KW-0804">Transcription</keyword>
<dbReference type="Gene3D" id="1.10.357.10">
    <property type="entry name" value="Tetracycline Repressor, domain 2"/>
    <property type="match status" value="1"/>
</dbReference>
<keyword evidence="7" id="KW-1185">Reference proteome</keyword>
<dbReference type="SUPFAM" id="SSF46689">
    <property type="entry name" value="Homeodomain-like"/>
    <property type="match status" value="1"/>
</dbReference>
<accession>A0A7X2TG89</accession>
<dbReference type="SUPFAM" id="SSF48498">
    <property type="entry name" value="Tetracyclin repressor-like, C-terminal domain"/>
    <property type="match status" value="1"/>
</dbReference>
<dbReference type="InterPro" id="IPR050109">
    <property type="entry name" value="HTH-type_TetR-like_transc_reg"/>
</dbReference>
<comment type="caution">
    <text evidence="6">The sequence shown here is derived from an EMBL/GenBank/DDBJ whole genome shotgun (WGS) entry which is preliminary data.</text>
</comment>
<dbReference type="EMBL" id="VUMN01000019">
    <property type="protein sequence ID" value="MSS58925.1"/>
    <property type="molecule type" value="Genomic_DNA"/>
</dbReference>
<dbReference type="Pfam" id="PF00440">
    <property type="entry name" value="TetR_N"/>
    <property type="match status" value="1"/>
</dbReference>
<dbReference type="InterPro" id="IPR009057">
    <property type="entry name" value="Homeodomain-like_sf"/>
</dbReference>
<dbReference type="InterPro" id="IPR036271">
    <property type="entry name" value="Tet_transcr_reg_TetR-rel_C_sf"/>
</dbReference>
<evidence type="ECO:0000313" key="7">
    <source>
        <dbReference type="Proteomes" id="UP000461880"/>
    </source>
</evidence>
<feature type="DNA-binding region" description="H-T-H motif" evidence="4">
    <location>
        <begin position="30"/>
        <end position="49"/>
    </location>
</feature>
<evidence type="ECO:0000256" key="4">
    <source>
        <dbReference type="PROSITE-ProRule" id="PRU00335"/>
    </source>
</evidence>
<dbReference type="Proteomes" id="UP000461880">
    <property type="component" value="Unassembled WGS sequence"/>
</dbReference>
<feature type="domain" description="HTH tetR-type" evidence="5">
    <location>
        <begin position="7"/>
        <end position="67"/>
    </location>
</feature>
<dbReference type="PRINTS" id="PR00455">
    <property type="entry name" value="HTHTETR"/>
</dbReference>
<dbReference type="GO" id="GO:0003700">
    <property type="term" value="F:DNA-binding transcription factor activity"/>
    <property type="evidence" value="ECO:0007669"/>
    <property type="project" value="TreeGrafter"/>
</dbReference>
<gene>
    <name evidence="6" type="ORF">FYJ51_08390</name>
</gene>
<dbReference type="RefSeq" id="WP_105302572.1">
    <property type="nucleotide sequence ID" value="NZ_JAQXPC010000055.1"/>
</dbReference>
<evidence type="ECO:0000256" key="2">
    <source>
        <dbReference type="ARBA" id="ARBA00023125"/>
    </source>
</evidence>
<proteinExistence type="predicted"/>
<protein>
    <submittedName>
        <fullName evidence="6">TetR/AcrR family transcriptional regulator</fullName>
    </submittedName>
</protein>
<sequence>MAAPRNDDVKKEILDAAQALLETTASADLSLAAIAEKAHVSKGTLYYHFPNKEDLLFALMDRYLEEQQAELDAWTSNTAKDTSLPRLVKYVLQRDTENVGIRLHFIYEATEGNEHARQRLLERYEHFAEEIGELIAKRNPDVDAEYASWLILILSDGLLIHKNLKNPCVDTEDFIRKTEHEIRRYIH</sequence>
<evidence type="ECO:0000313" key="6">
    <source>
        <dbReference type="EMBL" id="MSS58925.1"/>
    </source>
</evidence>
<keyword evidence="2 4" id="KW-0238">DNA-binding</keyword>
<reference evidence="6 7" key="1">
    <citation type="submission" date="2019-08" db="EMBL/GenBank/DDBJ databases">
        <title>In-depth cultivation of the pig gut microbiome towards novel bacterial diversity and tailored functional studies.</title>
        <authorList>
            <person name="Wylensek D."/>
            <person name="Hitch T.C.A."/>
            <person name="Clavel T."/>
        </authorList>
    </citation>
    <scope>NUCLEOTIDE SEQUENCE [LARGE SCALE GENOMIC DNA]</scope>
    <source>
        <strain evidence="6 7">Oil+RF-744-GAM-WT-6</strain>
    </source>
</reference>
<evidence type="ECO:0000259" key="5">
    <source>
        <dbReference type="PROSITE" id="PS50977"/>
    </source>
</evidence>
<name>A0A7X2TG89_9FIRM</name>
<dbReference type="PANTHER" id="PTHR30055:SF234">
    <property type="entry name" value="HTH-TYPE TRANSCRIPTIONAL REGULATOR BETI"/>
    <property type="match status" value="1"/>
</dbReference>